<dbReference type="InterPro" id="IPR005395">
    <property type="entry name" value="NPFF_rcpt"/>
</dbReference>
<proteinExistence type="inferred from homology"/>
<keyword evidence="5 13" id="KW-0472">Membrane</keyword>
<feature type="transmembrane region" description="Helical" evidence="13">
    <location>
        <begin position="213"/>
        <end position="238"/>
    </location>
</feature>
<evidence type="ECO:0000256" key="2">
    <source>
        <dbReference type="ARBA" id="ARBA00022692"/>
    </source>
</evidence>
<accession>C3ZKK6</accession>
<evidence type="ECO:0000259" key="14">
    <source>
        <dbReference type="PROSITE" id="PS50262"/>
    </source>
</evidence>
<evidence type="ECO:0000256" key="3">
    <source>
        <dbReference type="ARBA" id="ARBA00022989"/>
    </source>
</evidence>
<evidence type="ECO:0000256" key="8">
    <source>
        <dbReference type="ARBA" id="ARBA00023180"/>
    </source>
</evidence>
<feature type="transmembrane region" description="Helical" evidence="13">
    <location>
        <begin position="39"/>
        <end position="59"/>
    </location>
</feature>
<keyword evidence="7 11" id="KW-0675">Receptor</keyword>
<dbReference type="eggNOG" id="KOG3656">
    <property type="taxonomic scope" value="Eukaryota"/>
</dbReference>
<dbReference type="Gene3D" id="1.20.1070.10">
    <property type="entry name" value="Rhodopsin 7-helix transmembrane proteins"/>
    <property type="match status" value="1"/>
</dbReference>
<evidence type="ECO:0000256" key="5">
    <source>
        <dbReference type="ARBA" id="ARBA00023136"/>
    </source>
</evidence>
<dbReference type="GO" id="GO:0016020">
    <property type="term" value="C:membrane"/>
    <property type="evidence" value="ECO:0007669"/>
    <property type="project" value="UniProtKB-SubCell"/>
</dbReference>
<dbReference type="InParanoid" id="C3ZKK6"/>
<evidence type="ECO:0000256" key="12">
    <source>
        <dbReference type="SAM" id="MobiDB-lite"/>
    </source>
</evidence>
<evidence type="ECO:0000256" key="10">
    <source>
        <dbReference type="ARBA" id="ARBA00025478"/>
    </source>
</evidence>
<evidence type="ECO:0000313" key="15">
    <source>
        <dbReference type="EMBL" id="EEN46919.1"/>
    </source>
</evidence>
<sequence length="474" mass="52896">MCFLTICNIVIFLLCITGNVLVCMVVAKNRNMRNVTNYLIVNLAVSDLFMGGFCMPFTMLDNLKGGWMFGAVMCKVQPMAQGVAMCASVFTLVAIAVDRYLAVMAPTEGKLNNRVCAVTIIAIWVSSIGIMSPIIPMMVYKDYGDVQTCSEGWETWKNRRAYTTSLLVLCFAFPLLIIAALYTRAGAQLYLSSAKRNREQNRSRTGLGNKVRVFKMMAVVVVLFTLLFLPLHVLTMLIDFGSLNDVEKRPIYAYAFPVSHWLMFIHTCVNPFVYALLNRNFRKGFRAAFWNNRTSSTSNACTCSFVWKQRRRQKPKLHVETPDLSKTRRISNDCDRSHMPTPMSQTTATAGDRPTRAVRPATLLLTTAVIESPHGITNSTSLSTTGSTLIGHIKMKSVPNVSSREVHVPPLIKSVYPVYSVYELLRHTIPPVDDLGPLDCSRNGPIKCITTTGELSEHHAMHGQARRLAAFDSQ</sequence>
<evidence type="ECO:0000256" key="13">
    <source>
        <dbReference type="SAM" id="Phobius"/>
    </source>
</evidence>
<keyword evidence="2 11" id="KW-0812">Transmembrane</keyword>
<feature type="compositionally biased region" description="Basic and acidic residues" evidence="12">
    <location>
        <begin position="329"/>
        <end position="338"/>
    </location>
</feature>
<comment type="subcellular location">
    <subcellularLocation>
        <location evidence="1">Membrane</location>
        <topology evidence="1">Multi-pass membrane protein</topology>
    </subcellularLocation>
</comment>
<keyword evidence="4 11" id="KW-0297">G-protein coupled receptor</keyword>
<dbReference type="SUPFAM" id="SSF81321">
    <property type="entry name" value="Family A G protein-coupled receptor-like"/>
    <property type="match status" value="1"/>
</dbReference>
<dbReference type="GO" id="GO:0008188">
    <property type="term" value="F:neuropeptide receptor activity"/>
    <property type="evidence" value="ECO:0007669"/>
    <property type="project" value="InterPro"/>
</dbReference>
<dbReference type="InterPro" id="IPR000276">
    <property type="entry name" value="GPCR_Rhodpsn"/>
</dbReference>
<comment type="function">
    <text evidence="10">Receptor for NPAF (A-18-F-amide) and NPFF (F-8-F-amide) neuropeptides, also known as morphine-modulating peptides. Can also be activated by a variety of naturally occurring or synthetic FMRF-amide like ligands. This receptor mediates its action by association with G proteins that activate a phosphatidylinositol-calcium second messenger system.</text>
</comment>
<evidence type="ECO:0000256" key="7">
    <source>
        <dbReference type="ARBA" id="ARBA00023170"/>
    </source>
</evidence>
<dbReference type="PROSITE" id="PS00237">
    <property type="entry name" value="G_PROTEIN_RECEP_F1_1"/>
    <property type="match status" value="1"/>
</dbReference>
<keyword evidence="3 13" id="KW-1133">Transmembrane helix</keyword>
<dbReference type="PROSITE" id="PS50262">
    <property type="entry name" value="G_PROTEIN_RECEP_F1_2"/>
    <property type="match status" value="1"/>
</dbReference>
<evidence type="ECO:0000256" key="4">
    <source>
        <dbReference type="ARBA" id="ARBA00023040"/>
    </source>
</evidence>
<dbReference type="AlphaFoldDB" id="C3ZKK6"/>
<dbReference type="FunFam" id="1.20.1070.10:FF:000905">
    <property type="entry name" value="Uncharacterized protein"/>
    <property type="match status" value="1"/>
</dbReference>
<feature type="transmembrane region" description="Helical" evidence="13">
    <location>
        <begin position="258"/>
        <end position="277"/>
    </location>
</feature>
<dbReference type="CDD" id="cd15207">
    <property type="entry name" value="7tmA_NPFFR"/>
    <property type="match status" value="1"/>
</dbReference>
<feature type="transmembrane region" description="Helical" evidence="13">
    <location>
        <begin position="115"/>
        <end position="135"/>
    </location>
</feature>
<keyword evidence="8" id="KW-0325">Glycoprotein</keyword>
<dbReference type="PANTHER" id="PTHR45695">
    <property type="entry name" value="LEUCOKININ RECEPTOR-RELATED"/>
    <property type="match status" value="1"/>
</dbReference>
<feature type="transmembrane region" description="Helical" evidence="13">
    <location>
        <begin position="79"/>
        <end position="103"/>
    </location>
</feature>
<dbReference type="Pfam" id="PF00001">
    <property type="entry name" value="7tm_1"/>
    <property type="match status" value="1"/>
</dbReference>
<name>C3ZKK6_BRAFL</name>
<dbReference type="PANTHER" id="PTHR45695:SF9">
    <property type="entry name" value="LEUCOKININ RECEPTOR"/>
    <property type="match status" value="1"/>
</dbReference>
<keyword evidence="6" id="KW-1015">Disulfide bond</keyword>
<feature type="domain" description="G-protein coupled receptors family 1 profile" evidence="14">
    <location>
        <begin position="18"/>
        <end position="274"/>
    </location>
</feature>
<dbReference type="EMBL" id="GG666637">
    <property type="protein sequence ID" value="EEN46919.1"/>
    <property type="molecule type" value="Genomic_DNA"/>
</dbReference>
<evidence type="ECO:0000256" key="11">
    <source>
        <dbReference type="RuleBase" id="RU000688"/>
    </source>
</evidence>
<dbReference type="SMART" id="SM01381">
    <property type="entry name" value="7TM_GPCR_Srsx"/>
    <property type="match status" value="1"/>
</dbReference>
<feature type="region of interest" description="Disordered" evidence="12">
    <location>
        <begin position="329"/>
        <end position="354"/>
    </location>
</feature>
<dbReference type="InterPro" id="IPR017452">
    <property type="entry name" value="GPCR_Rhodpsn_7TM"/>
</dbReference>
<evidence type="ECO:0000256" key="9">
    <source>
        <dbReference type="ARBA" id="ARBA00023224"/>
    </source>
</evidence>
<evidence type="ECO:0000256" key="6">
    <source>
        <dbReference type="ARBA" id="ARBA00023157"/>
    </source>
</evidence>
<keyword evidence="9 11" id="KW-0807">Transducer</keyword>
<dbReference type="PRINTS" id="PR00237">
    <property type="entry name" value="GPCRRHODOPSN"/>
</dbReference>
<evidence type="ECO:0000256" key="1">
    <source>
        <dbReference type="ARBA" id="ARBA00004141"/>
    </source>
</evidence>
<organism>
    <name type="scientific">Branchiostoma floridae</name>
    <name type="common">Florida lancelet</name>
    <name type="synonym">Amphioxus</name>
    <dbReference type="NCBI Taxonomy" id="7739"/>
    <lineage>
        <taxon>Eukaryota</taxon>
        <taxon>Metazoa</taxon>
        <taxon>Chordata</taxon>
        <taxon>Cephalochordata</taxon>
        <taxon>Leptocardii</taxon>
        <taxon>Amphioxiformes</taxon>
        <taxon>Branchiostomatidae</taxon>
        <taxon>Branchiostoma</taxon>
    </lineage>
</organism>
<feature type="transmembrane region" description="Helical" evidence="13">
    <location>
        <begin position="166"/>
        <end position="192"/>
    </location>
</feature>
<reference evidence="15" key="1">
    <citation type="journal article" date="2008" name="Nature">
        <title>The amphioxus genome and the evolution of the chordate karyotype.</title>
        <authorList>
            <consortium name="US DOE Joint Genome Institute (JGI-PGF)"/>
            <person name="Putnam N.H."/>
            <person name="Butts T."/>
            <person name="Ferrier D.E.K."/>
            <person name="Furlong R.F."/>
            <person name="Hellsten U."/>
            <person name="Kawashima T."/>
            <person name="Robinson-Rechavi M."/>
            <person name="Shoguchi E."/>
            <person name="Terry A."/>
            <person name="Yu J.-K."/>
            <person name="Benito-Gutierrez E.L."/>
            <person name="Dubchak I."/>
            <person name="Garcia-Fernandez J."/>
            <person name="Gibson-Brown J.J."/>
            <person name="Grigoriev I.V."/>
            <person name="Horton A.C."/>
            <person name="de Jong P.J."/>
            <person name="Jurka J."/>
            <person name="Kapitonov V.V."/>
            <person name="Kohara Y."/>
            <person name="Kuroki Y."/>
            <person name="Lindquist E."/>
            <person name="Lucas S."/>
            <person name="Osoegawa K."/>
            <person name="Pennacchio L.A."/>
            <person name="Salamov A.A."/>
            <person name="Satou Y."/>
            <person name="Sauka-Spengler T."/>
            <person name="Schmutz J."/>
            <person name="Shin-I T."/>
            <person name="Toyoda A."/>
            <person name="Bronner-Fraser M."/>
            <person name="Fujiyama A."/>
            <person name="Holland L.Z."/>
            <person name="Holland P.W.H."/>
            <person name="Satoh N."/>
            <person name="Rokhsar D.S."/>
        </authorList>
    </citation>
    <scope>NUCLEOTIDE SEQUENCE [LARGE SCALE GENOMIC DNA]</scope>
    <source>
        <strain evidence="15">S238N-H82</strain>
        <tissue evidence="15">Testes</tissue>
    </source>
</reference>
<dbReference type="PRINTS" id="PR01570">
    <property type="entry name" value="NPFFRECEPTOR"/>
</dbReference>
<protein>
    <recommendedName>
        <fullName evidence="14">G-protein coupled receptors family 1 profile domain-containing protein</fullName>
    </recommendedName>
</protein>
<feature type="transmembrane region" description="Helical" evidence="13">
    <location>
        <begin position="6"/>
        <end position="27"/>
    </location>
</feature>
<comment type="similarity">
    <text evidence="11">Belongs to the G-protein coupled receptor 1 family.</text>
</comment>
<gene>
    <name evidence="15" type="ORF">BRAFLDRAFT_84446</name>
</gene>